<comment type="similarity">
    <text evidence="4">Belongs to the trans-sulfuration enzymes family.</text>
</comment>
<dbReference type="RefSeq" id="WP_077538175.1">
    <property type="nucleotide sequence ID" value="NZ_CANLYY010000024.1"/>
</dbReference>
<dbReference type="PIRSF" id="PIRSF001434">
    <property type="entry name" value="CGS"/>
    <property type="match status" value="1"/>
</dbReference>
<feature type="modified residue" description="N6-(pyridoxal phosphate)lysine" evidence="3">
    <location>
        <position position="209"/>
    </location>
</feature>
<dbReference type="EMBL" id="CP019628">
    <property type="protein sequence ID" value="AQQ01540.1"/>
    <property type="molecule type" value="Genomic_DNA"/>
</dbReference>
<dbReference type="SUPFAM" id="SSF53383">
    <property type="entry name" value="PLP-dependent transferases"/>
    <property type="match status" value="1"/>
</dbReference>
<evidence type="ECO:0000313" key="5">
    <source>
        <dbReference type="EMBL" id="AQQ01540.1"/>
    </source>
</evidence>
<proteinExistence type="inferred from homology"/>
<protein>
    <submittedName>
        <fullName evidence="5">Cystathionine gamma-lyase</fullName>
    </submittedName>
</protein>
<dbReference type="Pfam" id="PF01053">
    <property type="entry name" value="Cys_Met_Meta_PP"/>
    <property type="match status" value="1"/>
</dbReference>
<dbReference type="KEGG" id="paln:B0W48_18205"/>
<dbReference type="InterPro" id="IPR000277">
    <property type="entry name" value="Cys/Met-Metab_PyrdxlP-dep_enz"/>
</dbReference>
<dbReference type="GO" id="GO:0005737">
    <property type="term" value="C:cytoplasm"/>
    <property type="evidence" value="ECO:0007669"/>
    <property type="project" value="TreeGrafter"/>
</dbReference>
<gene>
    <name evidence="5" type="ORF">B0W48_18205</name>
</gene>
<dbReference type="CDD" id="cd00614">
    <property type="entry name" value="CGS_like"/>
    <property type="match status" value="1"/>
</dbReference>
<accession>A0A1Q2H2I9</accession>
<dbReference type="GO" id="GO:0019346">
    <property type="term" value="P:transsulfuration"/>
    <property type="evidence" value="ECO:0007669"/>
    <property type="project" value="InterPro"/>
</dbReference>
<dbReference type="Proteomes" id="UP000188243">
    <property type="component" value="Chromosome"/>
</dbReference>
<sequence>MNKEHNFVTDLIHDSNKEGEAYGAVVPPIYQNSLFTFNSWAALEQAFQDKVNSHIYTRGNNPTVTFVEKKIAKLAKGEKSKLFASGMAAVSSGILHFMNNGDHMITLKNIYGPAHSLLNNFMLPKMGVEVTYVSGNDIEEIKNSIQPNTKLIYLESPTSVTFIIQDIEKIVEIAKKHNIATVIDNSWATPIFQKTLPMGIDLEVHSCSKYLGGHSDIIAGALIGSTEVIDSIAGCEYELLGAKLSPHEASLLLRSLRTLDIRMAKHQSNALFIAEFLEKHEKIKNITYPGLKSFNQHELACKQMSGFSGLISFQLNTADLTQIIKFFDSLKLFQKGVSWGGHESLIYAPAISCIKELTEEQINMMGITLGDMRISIGLEDKYDLLADLNQSLDFI</sequence>
<dbReference type="GO" id="GO:0016846">
    <property type="term" value="F:carbon-sulfur lyase activity"/>
    <property type="evidence" value="ECO:0007669"/>
    <property type="project" value="TreeGrafter"/>
</dbReference>
<organism evidence="5 6">
    <name type="scientific">Pseudoalteromonas aliena</name>
    <dbReference type="NCBI Taxonomy" id="247523"/>
    <lineage>
        <taxon>Bacteria</taxon>
        <taxon>Pseudomonadati</taxon>
        <taxon>Pseudomonadota</taxon>
        <taxon>Gammaproteobacteria</taxon>
        <taxon>Alteromonadales</taxon>
        <taxon>Pseudoalteromonadaceae</taxon>
        <taxon>Pseudoalteromonas</taxon>
    </lineage>
</organism>
<evidence type="ECO:0000256" key="4">
    <source>
        <dbReference type="RuleBase" id="RU362118"/>
    </source>
</evidence>
<comment type="cofactor">
    <cofactor evidence="1 4">
        <name>pyridoxal 5'-phosphate</name>
        <dbReference type="ChEBI" id="CHEBI:597326"/>
    </cofactor>
</comment>
<dbReference type="PANTHER" id="PTHR11808">
    <property type="entry name" value="TRANS-SULFURATION ENZYME FAMILY MEMBER"/>
    <property type="match status" value="1"/>
</dbReference>
<keyword evidence="5" id="KW-0456">Lyase</keyword>
<dbReference type="AlphaFoldDB" id="A0A1Q2H2I9"/>
<dbReference type="InterPro" id="IPR015422">
    <property type="entry name" value="PyrdxlP-dep_Trfase_small"/>
</dbReference>
<dbReference type="InterPro" id="IPR015421">
    <property type="entry name" value="PyrdxlP-dep_Trfase_major"/>
</dbReference>
<dbReference type="STRING" id="247523.B0W48_18205"/>
<dbReference type="PANTHER" id="PTHR11808:SF80">
    <property type="entry name" value="CYSTATHIONINE GAMMA-LYASE"/>
    <property type="match status" value="1"/>
</dbReference>
<evidence type="ECO:0000256" key="2">
    <source>
        <dbReference type="ARBA" id="ARBA00022898"/>
    </source>
</evidence>
<dbReference type="InterPro" id="IPR015424">
    <property type="entry name" value="PyrdxlP-dep_Trfase"/>
</dbReference>
<keyword evidence="2 3" id="KW-0663">Pyridoxal phosphate</keyword>
<reference evidence="5 6" key="1">
    <citation type="submission" date="2017-02" db="EMBL/GenBank/DDBJ databases">
        <title>Complete genome sequence of the cold-active Pseudoalteromonas aliena strain EH1 isolated from Arctic seawater.</title>
        <authorList>
            <person name="Kim E."/>
            <person name="Heo E."/>
            <person name="Kim H."/>
            <person name="Kim D."/>
        </authorList>
    </citation>
    <scope>NUCLEOTIDE SEQUENCE [LARGE SCALE GENOMIC DNA]</scope>
    <source>
        <strain evidence="5 6">EH1</strain>
    </source>
</reference>
<dbReference type="FunFam" id="3.40.640.10:FF:000046">
    <property type="entry name" value="Cystathionine gamma-lyase"/>
    <property type="match status" value="1"/>
</dbReference>
<dbReference type="Gene3D" id="3.90.1150.10">
    <property type="entry name" value="Aspartate Aminotransferase, domain 1"/>
    <property type="match status" value="1"/>
</dbReference>
<evidence type="ECO:0000256" key="3">
    <source>
        <dbReference type="PIRSR" id="PIRSR001434-2"/>
    </source>
</evidence>
<evidence type="ECO:0000313" key="6">
    <source>
        <dbReference type="Proteomes" id="UP000188243"/>
    </source>
</evidence>
<dbReference type="Gene3D" id="3.40.640.10">
    <property type="entry name" value="Type I PLP-dependent aspartate aminotransferase-like (Major domain)"/>
    <property type="match status" value="1"/>
</dbReference>
<evidence type="ECO:0000256" key="1">
    <source>
        <dbReference type="ARBA" id="ARBA00001933"/>
    </source>
</evidence>
<name>A0A1Q2H2I9_9GAMM</name>
<dbReference type="GO" id="GO:0030170">
    <property type="term" value="F:pyridoxal phosphate binding"/>
    <property type="evidence" value="ECO:0007669"/>
    <property type="project" value="InterPro"/>
</dbReference>